<gene>
    <name evidence="8" type="primary">yedW</name>
    <name evidence="8" type="ORF">C1752_01994</name>
</gene>
<evidence type="ECO:0000256" key="3">
    <source>
        <dbReference type="ARBA" id="ARBA00023015"/>
    </source>
</evidence>
<dbReference type="GO" id="GO:0006355">
    <property type="term" value="P:regulation of DNA-templated transcription"/>
    <property type="evidence" value="ECO:0007669"/>
    <property type="project" value="TreeGrafter"/>
</dbReference>
<dbReference type="Gene3D" id="3.40.50.2300">
    <property type="match status" value="1"/>
</dbReference>
<feature type="domain" description="Response regulatory" evidence="7">
    <location>
        <begin position="1"/>
        <end position="86"/>
    </location>
</feature>
<evidence type="ECO:0000256" key="5">
    <source>
        <dbReference type="ARBA" id="ARBA00023163"/>
    </source>
</evidence>
<comment type="caution">
    <text evidence="8">The sequence shown here is derived from an EMBL/GenBank/DDBJ whole genome shotgun (WGS) entry which is preliminary data.</text>
</comment>
<dbReference type="PROSITE" id="PS50110">
    <property type="entry name" value="RESPONSE_REGULATORY"/>
    <property type="match status" value="1"/>
</dbReference>
<dbReference type="GO" id="GO:0000976">
    <property type="term" value="F:transcription cis-regulatory region binding"/>
    <property type="evidence" value="ECO:0007669"/>
    <property type="project" value="TreeGrafter"/>
</dbReference>
<proteinExistence type="predicted"/>
<dbReference type="Pfam" id="PF00072">
    <property type="entry name" value="Response_reg"/>
    <property type="match status" value="1"/>
</dbReference>
<dbReference type="SMART" id="SM00448">
    <property type="entry name" value="REC"/>
    <property type="match status" value="1"/>
</dbReference>
<dbReference type="GO" id="GO:0005829">
    <property type="term" value="C:cytosol"/>
    <property type="evidence" value="ECO:0007669"/>
    <property type="project" value="TreeGrafter"/>
</dbReference>
<dbReference type="InterPro" id="IPR039420">
    <property type="entry name" value="WalR-like"/>
</dbReference>
<keyword evidence="3" id="KW-0805">Transcription regulation</keyword>
<evidence type="ECO:0000256" key="1">
    <source>
        <dbReference type="ARBA" id="ARBA00022553"/>
    </source>
</evidence>
<organism evidence="8 9">
    <name type="scientific">Acaryochloris thomasi RCC1774</name>
    <dbReference type="NCBI Taxonomy" id="1764569"/>
    <lineage>
        <taxon>Bacteria</taxon>
        <taxon>Bacillati</taxon>
        <taxon>Cyanobacteriota</taxon>
        <taxon>Cyanophyceae</taxon>
        <taxon>Acaryochloridales</taxon>
        <taxon>Acaryochloridaceae</taxon>
        <taxon>Acaryochloris</taxon>
        <taxon>Acaryochloris thomasi</taxon>
    </lineage>
</organism>
<feature type="modified residue" description="4-aspartylphosphate" evidence="6">
    <location>
        <position position="23"/>
    </location>
</feature>
<protein>
    <submittedName>
        <fullName evidence="8">Putative transcriptional regulatory protein YedW</fullName>
    </submittedName>
</protein>
<keyword evidence="5" id="KW-0804">Transcription</keyword>
<keyword evidence="4" id="KW-0238">DNA-binding</keyword>
<keyword evidence="9" id="KW-1185">Reference proteome</keyword>
<dbReference type="GO" id="GO:0000156">
    <property type="term" value="F:phosphorelay response regulator activity"/>
    <property type="evidence" value="ECO:0007669"/>
    <property type="project" value="TreeGrafter"/>
</dbReference>
<evidence type="ECO:0000313" key="9">
    <source>
        <dbReference type="Proteomes" id="UP000248857"/>
    </source>
</evidence>
<dbReference type="Proteomes" id="UP000248857">
    <property type="component" value="Unassembled WGS sequence"/>
</dbReference>
<dbReference type="SUPFAM" id="SSF52172">
    <property type="entry name" value="CheY-like"/>
    <property type="match status" value="1"/>
</dbReference>
<evidence type="ECO:0000256" key="2">
    <source>
        <dbReference type="ARBA" id="ARBA00023012"/>
    </source>
</evidence>
<keyword evidence="2" id="KW-0902">Two-component regulatory system</keyword>
<evidence type="ECO:0000259" key="7">
    <source>
        <dbReference type="PROSITE" id="PS50110"/>
    </source>
</evidence>
<sequence length="88" mass="9682">MAIDGEQALQELRSQPFDLIILDLGLPKVDGWAILQELQRLGNQGPVIVVTAEIDVRDAVLQTGAHDYLAKPFRFQDLLTSIQAALSL</sequence>
<accession>A0A2W1JQI6</accession>
<evidence type="ECO:0000256" key="6">
    <source>
        <dbReference type="PROSITE-ProRule" id="PRU00169"/>
    </source>
</evidence>
<evidence type="ECO:0000256" key="4">
    <source>
        <dbReference type="ARBA" id="ARBA00023125"/>
    </source>
</evidence>
<name>A0A2W1JQI6_9CYAN</name>
<dbReference type="EMBL" id="PQWO01000005">
    <property type="protein sequence ID" value="PZD73665.1"/>
    <property type="molecule type" value="Genomic_DNA"/>
</dbReference>
<keyword evidence="1 6" id="KW-0597">Phosphoprotein</keyword>
<dbReference type="PANTHER" id="PTHR48111">
    <property type="entry name" value="REGULATOR OF RPOS"/>
    <property type="match status" value="1"/>
</dbReference>
<reference evidence="8 9" key="1">
    <citation type="journal article" date="2018" name="Sci. Rep.">
        <title>A novel species of the marine cyanobacterium Acaryochloris with a unique pigment content and lifestyle.</title>
        <authorList>
            <person name="Partensky F."/>
            <person name="Six C."/>
            <person name="Ratin M."/>
            <person name="Garczarek L."/>
            <person name="Vaulot D."/>
            <person name="Probert I."/>
            <person name="Calteau A."/>
            <person name="Gourvil P."/>
            <person name="Marie D."/>
            <person name="Grebert T."/>
            <person name="Bouchier C."/>
            <person name="Le Panse S."/>
            <person name="Gachenot M."/>
            <person name="Rodriguez F."/>
            <person name="Garrido J.L."/>
        </authorList>
    </citation>
    <scope>NUCLEOTIDE SEQUENCE [LARGE SCALE GENOMIC DNA]</scope>
    <source>
        <strain evidence="8 9">RCC1774</strain>
    </source>
</reference>
<dbReference type="AlphaFoldDB" id="A0A2W1JQI6"/>
<dbReference type="GO" id="GO:0032993">
    <property type="term" value="C:protein-DNA complex"/>
    <property type="evidence" value="ECO:0007669"/>
    <property type="project" value="TreeGrafter"/>
</dbReference>
<dbReference type="InterPro" id="IPR011006">
    <property type="entry name" value="CheY-like_superfamily"/>
</dbReference>
<dbReference type="PANTHER" id="PTHR48111:SF1">
    <property type="entry name" value="TWO-COMPONENT RESPONSE REGULATOR ORR33"/>
    <property type="match status" value="1"/>
</dbReference>
<evidence type="ECO:0000313" key="8">
    <source>
        <dbReference type="EMBL" id="PZD73665.1"/>
    </source>
</evidence>
<dbReference type="InterPro" id="IPR001789">
    <property type="entry name" value="Sig_transdc_resp-reg_receiver"/>
</dbReference>